<keyword evidence="5" id="KW-1185">Reference proteome</keyword>
<keyword evidence="2" id="KW-0812">Transmembrane</keyword>
<dbReference type="RefSeq" id="WP_028480207.1">
    <property type="nucleotide sequence ID" value="NZ_LVVZ01000005.1"/>
</dbReference>
<feature type="domain" description="DUF6468" evidence="3">
    <location>
        <begin position="32"/>
        <end position="106"/>
    </location>
</feature>
<feature type="compositionally biased region" description="Low complexity" evidence="1">
    <location>
        <begin position="163"/>
        <end position="175"/>
    </location>
</feature>
<name>A0A1U7JKL6_9HYPH</name>
<keyword evidence="2" id="KW-0472">Membrane</keyword>
<feature type="compositionally biased region" description="Basic and acidic residues" evidence="1">
    <location>
        <begin position="178"/>
        <end position="188"/>
    </location>
</feature>
<proteinExistence type="predicted"/>
<gene>
    <name evidence="4" type="ORF">A3843_02865</name>
</gene>
<evidence type="ECO:0000256" key="1">
    <source>
        <dbReference type="SAM" id="MobiDB-lite"/>
    </source>
</evidence>
<feature type="transmembrane region" description="Helical" evidence="2">
    <location>
        <begin position="6"/>
        <end position="24"/>
    </location>
</feature>
<sequence length="210" mass="22160">MPIGMIIEIVVAILLVITIGYCWTLNSRLKRLRADEASLRATISELITATEIAERAILGLKSTAGNADKTLGERLGEAEALSRRLSSQLGVGTEVLDRVGQVADAAVAGKAVPGINSYEAAAAELAAEQATSTVSAYDAHGTTEQTTSHQDYGYDRAPVAAAASDMAPAQASAPAPAEPRHSRAKDIFRAAQESTSRLEEFRRRAQGRVA</sequence>
<evidence type="ECO:0000256" key="2">
    <source>
        <dbReference type="SAM" id="Phobius"/>
    </source>
</evidence>
<evidence type="ECO:0000313" key="5">
    <source>
        <dbReference type="Proteomes" id="UP000185783"/>
    </source>
</evidence>
<keyword evidence="2" id="KW-1133">Transmembrane helix</keyword>
<comment type="caution">
    <text evidence="4">The sequence shown here is derived from an EMBL/GenBank/DDBJ whole genome shotgun (WGS) entry which is preliminary data.</text>
</comment>
<dbReference type="AlphaFoldDB" id="A0A1U7JKL6"/>
<dbReference type="STRING" id="197461.A3843_02865"/>
<accession>A0A1U7JKL6</accession>
<dbReference type="EMBL" id="LVVZ01000005">
    <property type="protein sequence ID" value="OKL45296.1"/>
    <property type="molecule type" value="Genomic_DNA"/>
</dbReference>
<evidence type="ECO:0000313" key="4">
    <source>
        <dbReference type="EMBL" id="OKL45296.1"/>
    </source>
</evidence>
<reference evidence="4 5" key="1">
    <citation type="submission" date="2016-03" db="EMBL/GenBank/DDBJ databases">
        <title>Genome sequence of Nesiotobacter sp. nov., a moderately halophilic alphaproteobacterium isolated from the Yellow Sea, China.</title>
        <authorList>
            <person name="Zhang G."/>
            <person name="Zhang R."/>
        </authorList>
    </citation>
    <scope>NUCLEOTIDE SEQUENCE [LARGE SCALE GENOMIC DNA]</scope>
    <source>
        <strain evidence="4 5">WB1-6</strain>
    </source>
</reference>
<dbReference type="Proteomes" id="UP000185783">
    <property type="component" value="Unassembled WGS sequence"/>
</dbReference>
<dbReference type="InterPro" id="IPR045531">
    <property type="entry name" value="DUF6468"/>
</dbReference>
<organism evidence="4 5">
    <name type="scientific">Pseudovibrio exalbescens</name>
    <dbReference type="NCBI Taxonomy" id="197461"/>
    <lineage>
        <taxon>Bacteria</taxon>
        <taxon>Pseudomonadati</taxon>
        <taxon>Pseudomonadota</taxon>
        <taxon>Alphaproteobacteria</taxon>
        <taxon>Hyphomicrobiales</taxon>
        <taxon>Stappiaceae</taxon>
        <taxon>Pseudovibrio</taxon>
    </lineage>
</organism>
<dbReference type="Pfam" id="PF20072">
    <property type="entry name" value="DUF6468"/>
    <property type="match status" value="1"/>
</dbReference>
<evidence type="ECO:0000259" key="3">
    <source>
        <dbReference type="Pfam" id="PF20072"/>
    </source>
</evidence>
<protein>
    <recommendedName>
        <fullName evidence="3">DUF6468 domain-containing protein</fullName>
    </recommendedName>
</protein>
<feature type="region of interest" description="Disordered" evidence="1">
    <location>
        <begin position="163"/>
        <end position="210"/>
    </location>
</feature>